<dbReference type="EMBL" id="MTAB01000053">
    <property type="protein sequence ID" value="OSI14923.1"/>
    <property type="molecule type" value="Genomic_DNA"/>
</dbReference>
<proteinExistence type="predicted"/>
<name>A0A1X3D4S4_9NEIS</name>
<dbReference type="Pfam" id="PF10014">
    <property type="entry name" value="2OG-Fe_Oxy_2"/>
    <property type="match status" value="1"/>
</dbReference>
<dbReference type="AlphaFoldDB" id="A0A1X3D4S4"/>
<organism evidence="1 2">
    <name type="scientific">Neisseria dumasiana</name>
    <dbReference type="NCBI Taxonomy" id="1931275"/>
    <lineage>
        <taxon>Bacteria</taxon>
        <taxon>Pseudomonadati</taxon>
        <taxon>Pseudomonadota</taxon>
        <taxon>Betaproteobacteria</taxon>
        <taxon>Neisseriales</taxon>
        <taxon>Neisseriaceae</taxon>
        <taxon>Neisseria</taxon>
    </lineage>
</organism>
<accession>A0A1X3D4S4</accession>
<dbReference type="RefSeq" id="WP_180384176.1">
    <property type="nucleotide sequence ID" value="NZ_MTAB01000053.1"/>
</dbReference>
<sequence length="252" mass="28970">MIYQNIKSNSSSIETIKEQVKSNYFSHIPSEQARQIIGEILLHYPSKESINEFINTWFNLEEDTFMADGGRYRERTHAVFASSVSDNSVCLLPYQPHSQTKYYNELNGGVARYFKEIPEQVLKNEIFERLMKFAYLLFSGLKLTNYFIEVHQFRIKAKEGVIGLPTLEGIHRDGISYVLMAMVKKNNVQGGETTIYDLDKQPLAQFTLMDTLDIAIVDDTKVFHGVSPVYKHSAIEGEAYRDILVITFKETD</sequence>
<evidence type="ECO:0000313" key="1">
    <source>
        <dbReference type="EMBL" id="OSI14923.1"/>
    </source>
</evidence>
<dbReference type="GO" id="GO:0051213">
    <property type="term" value="F:dioxygenase activity"/>
    <property type="evidence" value="ECO:0007669"/>
    <property type="project" value="InterPro"/>
</dbReference>
<dbReference type="Gene3D" id="2.60.120.620">
    <property type="entry name" value="q2cbj1_9rhob like domain"/>
    <property type="match status" value="1"/>
</dbReference>
<evidence type="ECO:0000313" key="2">
    <source>
        <dbReference type="Proteomes" id="UP000193303"/>
    </source>
</evidence>
<dbReference type="Proteomes" id="UP000193303">
    <property type="component" value="Unassembled WGS sequence"/>
</dbReference>
<dbReference type="InterPro" id="IPR018724">
    <property type="entry name" value="2OG-Fe_dioxygenase"/>
</dbReference>
<protein>
    <recommendedName>
        <fullName evidence="3">2OG-Fe dioxygenase family protein</fullName>
    </recommendedName>
</protein>
<gene>
    <name evidence="1" type="ORF">BV912_12275</name>
</gene>
<comment type="caution">
    <text evidence="1">The sequence shown here is derived from an EMBL/GenBank/DDBJ whole genome shotgun (WGS) entry which is preliminary data.</text>
</comment>
<reference evidence="2" key="1">
    <citation type="submission" date="2017-01" db="EMBL/GenBank/DDBJ databases">
        <authorList>
            <person name="Mah S.A."/>
            <person name="Swanson W.J."/>
            <person name="Moy G.W."/>
            <person name="Vacquier V.D."/>
        </authorList>
    </citation>
    <scope>NUCLEOTIDE SEQUENCE [LARGE SCALE GENOMIC DNA]</scope>
    <source>
        <strain evidence="2">124861</strain>
    </source>
</reference>
<evidence type="ECO:0008006" key="3">
    <source>
        <dbReference type="Google" id="ProtNLM"/>
    </source>
</evidence>